<protein>
    <submittedName>
        <fullName evidence="2">Uncharacterized protein</fullName>
    </submittedName>
</protein>
<feature type="compositionally biased region" description="Basic and acidic residues" evidence="1">
    <location>
        <begin position="259"/>
        <end position="275"/>
    </location>
</feature>
<feature type="compositionally biased region" description="Polar residues" evidence="1">
    <location>
        <begin position="303"/>
        <end position="326"/>
    </location>
</feature>
<sequence length="932" mass="99058">MVSRYGSARNSTSPASSSSLDRGRTPSTYGSLPRTYGTPRSGNDSRSPSGDAGSRGASYGSDAAPRGTSYGSSNSSYGSSTVGRYTPRGYSTDRAADRPKSPERMKYTPLETTALRMGSSSRFGGQIARSPISDKTPNVFGVSPVSEVSPTPFGSDSSSSEPIQVTLSTRSTSPTPPCNSSFLRARRADMDRVDIETVSRPHYRPVCVSSETQTDDGKKPTWGSRSTTAGGNSSSSSSSTTTAASRGYRGYIRPGDLPVTKKEEPPPPPERKDVVSRVGGLSLNRPTDLPLVKTPSFIRSGDSRSPSYKSPLTSVSDANQSLSAKTAESKSPRRTPEQETKQGFRGLPTSSNLESKVNDNRTFLSSKPPDPPTRSASKIDLRPPVSKSSDPPKTLSKTELPKSSSKSNLKSSKSNAAVPAALKKSTTTTSVLPPLPNKDFRKSVLNMDLTKKDSSSSESSSSEETTSSEESSDDDEPKSNDSRYLTASRTTAQMSSADEVSSISLDRPPKSPGKNEPKAVVVKTSTIATPMKVSFSPAEDEPKKPFQLRRFDSGLTDWMASSGSDNKNSDKPANNDDKATLKVPGAPTSEHSDNKMYKLRKFDSGQADWWKSSKDVPSSLSNSQEPNDKSEKDESSSSYKRIPMPKVPSSASISKSGVSLQNIPSSVNIEKSENQVVKLNKTPSSSSLQKSPSSLSLPKVSSDGSLQKTGSVSSLPFDDEKSPSPTKPALARTRSSASLQKTGSNASLQKSVSGASLQKTPSNANLPKTASNGSLHKSVSNASLPKSGSNGSLQKSGSNASLAKIGSNASLPKMGSNADLSRADSGGNLQRAPSGANLPKSPSSVNLASKPPLALKTDSQEILEAKEHTPAFLRLHKKFGLGAENWNRRKLVRVESGERDWWLSEEEKAEEKKANRPSEVLGKVSSHKSIVT</sequence>
<feature type="compositionally biased region" description="Polar residues" evidence="1">
    <location>
        <begin position="703"/>
        <end position="714"/>
    </location>
</feature>
<feature type="compositionally biased region" description="Polar residues" evidence="1">
    <location>
        <begin position="38"/>
        <end position="48"/>
    </location>
</feature>
<proteinExistence type="predicted"/>
<feature type="compositionally biased region" description="Low complexity" evidence="1">
    <location>
        <begin position="223"/>
        <end position="247"/>
    </location>
</feature>
<feature type="compositionally biased region" description="Basic and acidic residues" evidence="1">
    <location>
        <begin position="905"/>
        <end position="916"/>
    </location>
</feature>
<feature type="compositionally biased region" description="Basic and acidic residues" evidence="1">
    <location>
        <begin position="507"/>
        <end position="517"/>
    </location>
</feature>
<comment type="caution">
    <text evidence="2">The sequence shown here is derived from an EMBL/GenBank/DDBJ whole genome shotgun (WGS) entry which is preliminary data.</text>
</comment>
<dbReference type="AlphaFoldDB" id="A0A8S9WUX6"/>
<keyword evidence="3" id="KW-1185">Reference proteome</keyword>
<feature type="compositionally biased region" description="Polar residues" evidence="1">
    <location>
        <begin position="348"/>
        <end position="365"/>
    </location>
</feature>
<reference evidence="2" key="1">
    <citation type="journal article" date="2021" name="Mol. Ecol. Resour.">
        <title>Apolygus lucorum genome provides insights into omnivorousness and mesophyll feeding.</title>
        <authorList>
            <person name="Liu Y."/>
            <person name="Liu H."/>
            <person name="Wang H."/>
            <person name="Huang T."/>
            <person name="Liu B."/>
            <person name="Yang B."/>
            <person name="Yin L."/>
            <person name="Li B."/>
            <person name="Zhang Y."/>
            <person name="Zhang S."/>
            <person name="Jiang F."/>
            <person name="Zhang X."/>
            <person name="Ren Y."/>
            <person name="Wang B."/>
            <person name="Wang S."/>
            <person name="Lu Y."/>
            <person name="Wu K."/>
            <person name="Fan W."/>
            <person name="Wang G."/>
        </authorList>
    </citation>
    <scope>NUCLEOTIDE SEQUENCE</scope>
    <source>
        <strain evidence="2">12Hb</strain>
    </source>
</reference>
<feature type="compositionally biased region" description="Basic and acidic residues" evidence="1">
    <location>
        <begin position="567"/>
        <end position="580"/>
    </location>
</feature>
<feature type="compositionally biased region" description="Basic and acidic residues" evidence="1">
    <location>
        <begin position="94"/>
        <end position="106"/>
    </location>
</feature>
<feature type="compositionally biased region" description="Basic and acidic residues" evidence="1">
    <location>
        <begin position="327"/>
        <end position="342"/>
    </location>
</feature>
<organism evidence="2 3">
    <name type="scientific">Apolygus lucorum</name>
    <name type="common">Small green plant bug</name>
    <name type="synonym">Lygocoris lucorum</name>
    <dbReference type="NCBI Taxonomy" id="248454"/>
    <lineage>
        <taxon>Eukaryota</taxon>
        <taxon>Metazoa</taxon>
        <taxon>Ecdysozoa</taxon>
        <taxon>Arthropoda</taxon>
        <taxon>Hexapoda</taxon>
        <taxon>Insecta</taxon>
        <taxon>Pterygota</taxon>
        <taxon>Neoptera</taxon>
        <taxon>Paraneoptera</taxon>
        <taxon>Hemiptera</taxon>
        <taxon>Heteroptera</taxon>
        <taxon>Panheteroptera</taxon>
        <taxon>Cimicomorpha</taxon>
        <taxon>Miridae</taxon>
        <taxon>Mirini</taxon>
        <taxon>Apolygus</taxon>
    </lineage>
</organism>
<feature type="compositionally biased region" description="Acidic residues" evidence="1">
    <location>
        <begin position="466"/>
        <end position="476"/>
    </location>
</feature>
<evidence type="ECO:0000313" key="2">
    <source>
        <dbReference type="EMBL" id="KAF6200730.1"/>
    </source>
</evidence>
<gene>
    <name evidence="2" type="ORF">GE061_005174</name>
</gene>
<feature type="compositionally biased region" description="Basic and acidic residues" evidence="1">
    <location>
        <begin position="186"/>
        <end position="199"/>
    </location>
</feature>
<feature type="compositionally biased region" description="Basic and acidic residues" evidence="1">
    <location>
        <begin position="590"/>
        <end position="603"/>
    </location>
</feature>
<feature type="compositionally biased region" description="Low complexity" evidence="1">
    <location>
        <begin position="7"/>
        <end position="19"/>
    </location>
</feature>
<feature type="compositionally biased region" description="Polar residues" evidence="1">
    <location>
        <begin position="733"/>
        <end position="801"/>
    </location>
</feature>
<feature type="region of interest" description="Disordered" evidence="1">
    <location>
        <begin position="1"/>
        <end position="853"/>
    </location>
</feature>
<accession>A0A8S9WUX6</accession>
<name>A0A8S9WUX6_APOLU</name>
<feature type="compositionally biased region" description="Polar residues" evidence="1">
    <location>
        <begin position="386"/>
        <end position="397"/>
    </location>
</feature>
<evidence type="ECO:0000256" key="1">
    <source>
        <dbReference type="SAM" id="MobiDB-lite"/>
    </source>
</evidence>
<feature type="compositionally biased region" description="Polar residues" evidence="1">
    <location>
        <begin position="482"/>
        <end position="504"/>
    </location>
</feature>
<dbReference type="Proteomes" id="UP000466442">
    <property type="component" value="Unassembled WGS sequence"/>
</dbReference>
<feature type="compositionally biased region" description="Low complexity" evidence="1">
    <location>
        <begin position="456"/>
        <end position="465"/>
    </location>
</feature>
<feature type="region of interest" description="Disordered" evidence="1">
    <location>
        <begin position="905"/>
        <end position="932"/>
    </location>
</feature>
<feature type="compositionally biased region" description="Basic and acidic residues" evidence="1">
    <location>
        <begin position="540"/>
        <end position="552"/>
    </location>
</feature>
<feature type="compositionally biased region" description="Low complexity" evidence="1">
    <location>
        <begin position="402"/>
        <end position="432"/>
    </location>
</feature>
<evidence type="ECO:0000313" key="3">
    <source>
        <dbReference type="Proteomes" id="UP000466442"/>
    </source>
</evidence>
<feature type="compositionally biased region" description="Polar residues" evidence="1">
    <location>
        <begin position="649"/>
        <end position="677"/>
    </location>
</feature>
<dbReference type="OrthoDB" id="6620897at2759"/>
<feature type="compositionally biased region" description="Low complexity" evidence="1">
    <location>
        <begin position="168"/>
        <end position="181"/>
    </location>
</feature>
<feature type="compositionally biased region" description="Low complexity" evidence="1">
    <location>
        <begin position="681"/>
        <end position="702"/>
    </location>
</feature>
<dbReference type="EMBL" id="WIXP02000013">
    <property type="protein sequence ID" value="KAF6200730.1"/>
    <property type="molecule type" value="Genomic_DNA"/>
</dbReference>
<feature type="compositionally biased region" description="Low complexity" evidence="1">
    <location>
        <begin position="67"/>
        <end position="81"/>
    </location>
</feature>
<feature type="compositionally biased region" description="Basic and acidic residues" evidence="1">
    <location>
        <begin position="626"/>
        <end position="635"/>
    </location>
</feature>
<feature type="compositionally biased region" description="Polar residues" evidence="1">
    <location>
        <begin position="615"/>
        <end position="625"/>
    </location>
</feature>